<reference evidence="2 3" key="1">
    <citation type="submission" date="2020-11" db="EMBL/GenBank/DDBJ databases">
        <title>Winogradskyella marina sp. nov., isolated from marine sediment.</title>
        <authorList>
            <person name="Bo J."/>
            <person name="Wang S."/>
            <person name="Song X."/>
            <person name="Du Z."/>
        </authorList>
    </citation>
    <scope>NUCLEOTIDE SEQUENCE [LARGE SCALE GENOMIC DNA]</scope>
    <source>
        <strain evidence="2 3">F6397</strain>
    </source>
</reference>
<dbReference type="PANTHER" id="PTHR30164:SF2">
    <property type="entry name" value="PROTEIN MTFA"/>
    <property type="match status" value="1"/>
</dbReference>
<dbReference type="Pfam" id="PF06167">
    <property type="entry name" value="Peptidase_M90"/>
    <property type="match status" value="1"/>
</dbReference>
<accession>A0ABS0EDQ6</accession>
<dbReference type="InterPro" id="IPR024079">
    <property type="entry name" value="MetalloPept_cat_dom_sf"/>
</dbReference>
<dbReference type="CDD" id="cd20170">
    <property type="entry name" value="Peptidase_M90-like"/>
    <property type="match status" value="1"/>
</dbReference>
<protein>
    <submittedName>
        <fullName evidence="2">Zinc-dependent peptidase</fullName>
    </submittedName>
</protein>
<dbReference type="EMBL" id="JADOET010000001">
    <property type="protein sequence ID" value="MBF8148524.1"/>
    <property type="molecule type" value="Genomic_DNA"/>
</dbReference>
<comment type="caution">
    <text evidence="2">The sequence shown here is derived from an EMBL/GenBank/DDBJ whole genome shotgun (WGS) entry which is preliminary data.</text>
</comment>
<gene>
    <name evidence="2" type="ORF">ITJ86_01360</name>
</gene>
<feature type="transmembrane region" description="Helical" evidence="1">
    <location>
        <begin position="16"/>
        <end position="34"/>
    </location>
</feature>
<dbReference type="InterPro" id="IPR010384">
    <property type="entry name" value="MtfA_fam"/>
</dbReference>
<keyword evidence="1" id="KW-0812">Transmembrane</keyword>
<keyword evidence="1" id="KW-0472">Membrane</keyword>
<organism evidence="2 3">
    <name type="scientific">Winogradskyella marina</name>
    <dbReference type="NCBI Taxonomy" id="2785530"/>
    <lineage>
        <taxon>Bacteria</taxon>
        <taxon>Pseudomonadati</taxon>
        <taxon>Bacteroidota</taxon>
        <taxon>Flavobacteriia</taxon>
        <taxon>Flavobacteriales</taxon>
        <taxon>Flavobacteriaceae</taxon>
        <taxon>Winogradskyella</taxon>
    </lineage>
</organism>
<sequence>MMISKTEQELFELEVISNYIIPIGVVLIVLFILYRLMRIFQLFYASTYNKPLFVYRFFKLSNLPTKQKEILENEHSFFGKLSNKHQRQFEHRVSQFIQSNTFIGKQELEVTDQMKVKIAATASMLCFGFKKHQLDIIENVIIYPNAYYSQTNKTFHKGEVNPKLKTIVFSWKDFQYGYEVGDDNLNLGIHEFGHAIHLNASMNNDVSSIIFNQGYNRLVTYLQEHETLRQQLIASKYFRAYAYTNQYEFFAVLLENFIETPSEFKLQFPELYKCLKQMLNFKFAGY</sequence>
<keyword evidence="3" id="KW-1185">Reference proteome</keyword>
<dbReference type="InterPro" id="IPR042252">
    <property type="entry name" value="MtfA_N"/>
</dbReference>
<proteinExistence type="predicted"/>
<dbReference type="RefSeq" id="WP_195869806.1">
    <property type="nucleotide sequence ID" value="NZ_JADOET010000001.1"/>
</dbReference>
<dbReference type="Gene3D" id="1.10.472.150">
    <property type="entry name" value="Glucose-regulated metallo-peptidase M90, N-terminal domain"/>
    <property type="match status" value="1"/>
</dbReference>
<evidence type="ECO:0000313" key="2">
    <source>
        <dbReference type="EMBL" id="MBF8148524.1"/>
    </source>
</evidence>
<name>A0ABS0EDQ6_9FLAO</name>
<dbReference type="Proteomes" id="UP000611215">
    <property type="component" value="Unassembled WGS sequence"/>
</dbReference>
<dbReference type="SUPFAM" id="SSF55486">
    <property type="entry name" value="Metalloproteases ('zincins'), catalytic domain"/>
    <property type="match status" value="1"/>
</dbReference>
<keyword evidence="1" id="KW-1133">Transmembrane helix</keyword>
<evidence type="ECO:0000256" key="1">
    <source>
        <dbReference type="SAM" id="Phobius"/>
    </source>
</evidence>
<dbReference type="Gene3D" id="3.40.390.10">
    <property type="entry name" value="Collagenase (Catalytic Domain)"/>
    <property type="match status" value="1"/>
</dbReference>
<dbReference type="PANTHER" id="PTHR30164">
    <property type="entry name" value="MTFA PEPTIDASE"/>
    <property type="match status" value="1"/>
</dbReference>
<evidence type="ECO:0000313" key="3">
    <source>
        <dbReference type="Proteomes" id="UP000611215"/>
    </source>
</evidence>